<sequence length="277" mass="31186">MPSDLHMHTTFSDGKLTPEELVAAAKESGLTYMAITDHDTIDGISHLYENGRYPAKGIRLIPGIEFSAHHPVHEIHILGYNIDIYYRELADKLNDVTEARWTRFAEMLDKLQTLGYQISEAEVLGIAGSSSSISRSHVGRVLVKKGYFSSVREAFDAVLAKGKPAYVPHYRLEVEEIIGLIKAAGGTPVLAHPRLIGDDELVRRLCQCGMEGIEVFYPQHDPEDVRRYLSMAEEYHLLPAGGSDFHGFPTRYPQEVGVFTIEDRWAEKFYRPEQQLG</sequence>
<evidence type="ECO:0000259" key="1">
    <source>
        <dbReference type="SMART" id="SM00481"/>
    </source>
</evidence>
<dbReference type="GO" id="GO:0004534">
    <property type="term" value="F:5'-3' RNA exonuclease activity"/>
    <property type="evidence" value="ECO:0007669"/>
    <property type="project" value="TreeGrafter"/>
</dbReference>
<organism evidence="2 3">
    <name type="scientific">Selenomonas montiformis</name>
    <dbReference type="NCBI Taxonomy" id="2652285"/>
    <lineage>
        <taxon>Bacteria</taxon>
        <taxon>Bacillati</taxon>
        <taxon>Bacillota</taxon>
        <taxon>Negativicutes</taxon>
        <taxon>Selenomonadales</taxon>
        <taxon>Selenomonadaceae</taxon>
        <taxon>Selenomonas</taxon>
    </lineage>
</organism>
<dbReference type="InterPro" id="IPR016195">
    <property type="entry name" value="Pol/histidinol_Pase-like"/>
</dbReference>
<comment type="caution">
    <text evidence="2">The sequence shown here is derived from an EMBL/GenBank/DDBJ whole genome shotgun (WGS) entry which is preliminary data.</text>
</comment>
<feature type="domain" description="Polymerase/histidinol phosphatase N-terminal" evidence="1">
    <location>
        <begin position="3"/>
        <end position="70"/>
    </location>
</feature>
<accession>A0A6I2UW58</accession>
<dbReference type="InterPro" id="IPR003141">
    <property type="entry name" value="Pol/His_phosphatase_N"/>
</dbReference>
<dbReference type="Proteomes" id="UP000430222">
    <property type="component" value="Unassembled WGS sequence"/>
</dbReference>
<dbReference type="PANTHER" id="PTHR42924:SF3">
    <property type="entry name" value="POLYMERASE_HISTIDINOL PHOSPHATASE N-TERMINAL DOMAIN-CONTAINING PROTEIN"/>
    <property type="match status" value="1"/>
</dbReference>
<dbReference type="AlphaFoldDB" id="A0A6I2UW58"/>
<gene>
    <name evidence="2" type="ORF">FYJ78_01540</name>
</gene>
<dbReference type="InterPro" id="IPR052018">
    <property type="entry name" value="PHP_domain"/>
</dbReference>
<dbReference type="Pfam" id="PF02811">
    <property type="entry name" value="PHP"/>
    <property type="match status" value="1"/>
</dbReference>
<dbReference type="Gene3D" id="1.10.150.650">
    <property type="match status" value="1"/>
</dbReference>
<name>A0A6I2UW58_9FIRM</name>
<dbReference type="Gene3D" id="3.20.20.140">
    <property type="entry name" value="Metal-dependent hydrolases"/>
    <property type="match status" value="1"/>
</dbReference>
<reference evidence="2 3" key="1">
    <citation type="submission" date="2019-08" db="EMBL/GenBank/DDBJ databases">
        <title>In-depth cultivation of the pig gut microbiome towards novel bacterial diversity and tailored functional studies.</title>
        <authorList>
            <person name="Wylensek D."/>
            <person name="Hitch T.C.A."/>
            <person name="Clavel T."/>
        </authorList>
    </citation>
    <scope>NUCLEOTIDE SEQUENCE [LARGE SCALE GENOMIC DNA]</scope>
    <source>
        <strain evidence="3">WCA-380-WT-3B3</strain>
    </source>
</reference>
<dbReference type="GO" id="GO:0035312">
    <property type="term" value="F:5'-3' DNA exonuclease activity"/>
    <property type="evidence" value="ECO:0007669"/>
    <property type="project" value="TreeGrafter"/>
</dbReference>
<dbReference type="SMART" id="SM00481">
    <property type="entry name" value="POLIIIAc"/>
    <property type="match status" value="1"/>
</dbReference>
<keyword evidence="3" id="KW-1185">Reference proteome</keyword>
<dbReference type="InterPro" id="IPR004013">
    <property type="entry name" value="PHP_dom"/>
</dbReference>
<dbReference type="RefSeq" id="WP_154619652.1">
    <property type="nucleotide sequence ID" value="NZ_CBCTNG010000010.1"/>
</dbReference>
<evidence type="ECO:0000313" key="3">
    <source>
        <dbReference type="Proteomes" id="UP000430222"/>
    </source>
</evidence>
<dbReference type="PANTHER" id="PTHR42924">
    <property type="entry name" value="EXONUCLEASE"/>
    <property type="match status" value="1"/>
</dbReference>
<proteinExistence type="predicted"/>
<dbReference type="SUPFAM" id="SSF89550">
    <property type="entry name" value="PHP domain-like"/>
    <property type="match status" value="1"/>
</dbReference>
<dbReference type="EMBL" id="VUNL01000002">
    <property type="protein sequence ID" value="MSV23891.1"/>
    <property type="molecule type" value="Genomic_DNA"/>
</dbReference>
<dbReference type="CDD" id="cd07438">
    <property type="entry name" value="PHP_HisPPase_AMP"/>
    <property type="match status" value="1"/>
</dbReference>
<evidence type="ECO:0000313" key="2">
    <source>
        <dbReference type="EMBL" id="MSV23891.1"/>
    </source>
</evidence>
<protein>
    <submittedName>
        <fullName evidence="2">PHP domain-containing protein</fullName>
    </submittedName>
</protein>